<dbReference type="EMBL" id="WHZW01000041">
    <property type="protein sequence ID" value="NEG90636.1"/>
    <property type="molecule type" value="Genomic_DNA"/>
</dbReference>
<comment type="caution">
    <text evidence="1">The sequence shown here is derived from an EMBL/GenBank/DDBJ whole genome shotgun (WGS) entry which is preliminary data.</text>
</comment>
<evidence type="ECO:0000313" key="2">
    <source>
        <dbReference type="Proteomes" id="UP000469194"/>
    </source>
</evidence>
<keyword evidence="2" id="KW-1185">Reference proteome</keyword>
<dbReference type="AlphaFoldDB" id="A0A6N9Z884"/>
<name>A0A6N9Z884_9BIFI</name>
<dbReference type="RefSeq" id="WP_163233072.1">
    <property type="nucleotide sequence ID" value="NZ_WHZW01000041.1"/>
</dbReference>
<evidence type="ECO:0000313" key="1">
    <source>
        <dbReference type="EMBL" id="NEG90636.1"/>
    </source>
</evidence>
<organism evidence="1 2">
    <name type="scientific">Bifidobacterium aerophilum</name>
    <dbReference type="NCBI Taxonomy" id="1798155"/>
    <lineage>
        <taxon>Bacteria</taxon>
        <taxon>Bacillati</taxon>
        <taxon>Actinomycetota</taxon>
        <taxon>Actinomycetes</taxon>
        <taxon>Bifidobacteriales</taxon>
        <taxon>Bifidobacteriaceae</taxon>
        <taxon>Bifidobacterium</taxon>
    </lineage>
</organism>
<reference evidence="1 2" key="1">
    <citation type="submission" date="2019-10" db="EMBL/GenBank/DDBJ databases">
        <title>Bifidobacterium from non-human primates.</title>
        <authorList>
            <person name="Modesto M."/>
        </authorList>
    </citation>
    <scope>NUCLEOTIDE SEQUENCE [LARGE SCALE GENOMIC DNA]</scope>
    <source>
        <strain evidence="1 2">TRE17</strain>
    </source>
</reference>
<dbReference type="Proteomes" id="UP000469194">
    <property type="component" value="Unassembled WGS sequence"/>
</dbReference>
<gene>
    <name evidence="1" type="ORF">GFD25_11760</name>
</gene>
<proteinExistence type="predicted"/>
<protein>
    <submittedName>
        <fullName evidence="1">Uncharacterized protein</fullName>
    </submittedName>
</protein>
<sequence length="141" mass="15145">MSFSPNLAMSAADIPGAFQTTRGIDPSTIRQKMEYDDAGHPTSTPKLVNGKPVFQIPSQYLDEYGVDANVTLSVFNAPTAPIPPLSRIQLVGSVHPVPWVKNGRIAWSITADAVRVMQLDTAPLAPAPVPSFTTGEDDDDR</sequence>
<accession>A0A6N9Z884</accession>